<keyword evidence="6 10" id="KW-0812">Transmembrane</keyword>
<feature type="transmembrane region" description="Helical" evidence="10">
    <location>
        <begin position="15"/>
        <end position="36"/>
    </location>
</feature>
<evidence type="ECO:0000256" key="7">
    <source>
        <dbReference type="ARBA" id="ARBA00022989"/>
    </source>
</evidence>
<feature type="transmembrane region" description="Helical" evidence="10">
    <location>
        <begin position="135"/>
        <end position="156"/>
    </location>
</feature>
<dbReference type="InterPro" id="IPR048279">
    <property type="entry name" value="MdtK-like"/>
</dbReference>
<name>A0A0E3JPY7_CLOSL</name>
<evidence type="ECO:0000256" key="10">
    <source>
        <dbReference type="SAM" id="Phobius"/>
    </source>
</evidence>
<dbReference type="GO" id="GO:0046677">
    <property type="term" value="P:response to antibiotic"/>
    <property type="evidence" value="ECO:0007669"/>
    <property type="project" value="UniProtKB-KW"/>
</dbReference>
<dbReference type="InterPro" id="IPR051327">
    <property type="entry name" value="MATE_MepA_subfamily"/>
</dbReference>
<dbReference type="KEGG" id="csq:CSCA_3454"/>
<dbReference type="Proteomes" id="UP000033115">
    <property type="component" value="Chromosome"/>
</dbReference>
<feature type="transmembrane region" description="Helical" evidence="10">
    <location>
        <begin position="93"/>
        <end position="115"/>
    </location>
</feature>
<evidence type="ECO:0000256" key="9">
    <source>
        <dbReference type="ARBA" id="ARBA00023251"/>
    </source>
</evidence>
<feature type="transmembrane region" description="Helical" evidence="10">
    <location>
        <begin position="271"/>
        <end position="292"/>
    </location>
</feature>
<dbReference type="InterPro" id="IPR045070">
    <property type="entry name" value="MATE_MepA-like"/>
</dbReference>
<keyword evidence="5" id="KW-1003">Cell membrane</keyword>
<accession>A0A0E3JPY7</accession>
<feature type="transmembrane region" description="Helical" evidence="10">
    <location>
        <begin position="420"/>
        <end position="438"/>
    </location>
</feature>
<evidence type="ECO:0000313" key="11">
    <source>
        <dbReference type="EMBL" id="AKA70579.1"/>
    </source>
</evidence>
<feature type="transmembrane region" description="Helical" evidence="10">
    <location>
        <begin position="357"/>
        <end position="376"/>
    </location>
</feature>
<dbReference type="NCBIfam" id="TIGR00797">
    <property type="entry name" value="matE"/>
    <property type="match status" value="1"/>
</dbReference>
<feature type="transmembrane region" description="Helical" evidence="10">
    <location>
        <begin position="196"/>
        <end position="221"/>
    </location>
</feature>
<keyword evidence="7 10" id="KW-1133">Transmembrane helix</keyword>
<keyword evidence="8 10" id="KW-0472">Membrane</keyword>
<dbReference type="GO" id="GO:0005886">
    <property type="term" value="C:plasma membrane"/>
    <property type="evidence" value="ECO:0007669"/>
    <property type="project" value="UniProtKB-SubCell"/>
</dbReference>
<sequence length="465" mass="50816">MNSTNELRNGKISTLLWKFSWPAVIAMLVNSMYNIIDRIFVGRGVGSLAIAATTVAFPIMLILMAVSALIGVGATSLISIRLGEKRPEEANKIAGNATVLLVLLPLCISIIYFLFSTPILTFFGASAEVLPYAKAFTNIIMMASSLGSISMGMVNFIRAEGNPRMSMYTQVIGTIINVILNYIFVMKLGFGIRGSALATVCGQIFSSIWVLTYFLFGPSIVKIKLKNLKLQKNLVISIMSIGFAPFAMQLANSLQNTILNKALMSYGGDMALSAMGIVGSIATLMFMPILGISQGAQPIIGFNYGAKEFSRVKEALKKAVIVGMIIATFSTVVVHLWPTQIANMFINNNPKLTQLTAHAICIFFFMFPVAGFQIVCSQYFQAVGKPIQSTILGLSRQLFLLVPLLLILPRFWGIEGIWRTPPIADILASLITGIVVFFEMKHIKEKENEKEQLQSSTFDSAIGEK</sequence>
<evidence type="ECO:0000313" key="12">
    <source>
        <dbReference type="Proteomes" id="UP000033115"/>
    </source>
</evidence>
<dbReference type="PANTHER" id="PTHR43823">
    <property type="entry name" value="SPORULATION PROTEIN YKVU"/>
    <property type="match status" value="1"/>
</dbReference>
<feature type="transmembrane region" description="Helical" evidence="10">
    <location>
        <begin position="397"/>
        <end position="414"/>
    </location>
</feature>
<dbReference type="InterPro" id="IPR002528">
    <property type="entry name" value="MATE_fam"/>
</dbReference>
<dbReference type="AlphaFoldDB" id="A0A0E3JPY7"/>
<comment type="subcellular location">
    <subcellularLocation>
        <location evidence="1">Cell membrane</location>
        <topology evidence="1">Multi-pass membrane protein</topology>
    </subcellularLocation>
</comment>
<evidence type="ECO:0000256" key="2">
    <source>
        <dbReference type="ARBA" id="ARBA00008417"/>
    </source>
</evidence>
<dbReference type="HOGENOM" id="CLU_012893_0_0_9"/>
<feature type="transmembrane region" description="Helical" evidence="10">
    <location>
        <begin position="233"/>
        <end position="251"/>
    </location>
</feature>
<proteinExistence type="inferred from homology"/>
<dbReference type="GO" id="GO:0042910">
    <property type="term" value="F:xenobiotic transmembrane transporter activity"/>
    <property type="evidence" value="ECO:0007669"/>
    <property type="project" value="InterPro"/>
</dbReference>
<dbReference type="PANTHER" id="PTHR43823:SF3">
    <property type="entry name" value="MULTIDRUG EXPORT PROTEIN MEPA"/>
    <property type="match status" value="1"/>
</dbReference>
<gene>
    <name evidence="11" type="ORF">CSCA_3454</name>
</gene>
<dbReference type="Pfam" id="PF01554">
    <property type="entry name" value="MatE"/>
    <property type="match status" value="2"/>
</dbReference>
<dbReference type="EMBL" id="CP009933">
    <property type="protein sequence ID" value="AKA70579.1"/>
    <property type="molecule type" value="Genomic_DNA"/>
</dbReference>
<organism evidence="11 12">
    <name type="scientific">Clostridium scatologenes</name>
    <dbReference type="NCBI Taxonomy" id="1548"/>
    <lineage>
        <taxon>Bacteria</taxon>
        <taxon>Bacillati</taxon>
        <taxon>Bacillota</taxon>
        <taxon>Clostridia</taxon>
        <taxon>Eubacteriales</taxon>
        <taxon>Clostridiaceae</taxon>
        <taxon>Clostridium</taxon>
    </lineage>
</organism>
<dbReference type="STRING" id="1548.CSCA_3454"/>
<evidence type="ECO:0000256" key="5">
    <source>
        <dbReference type="ARBA" id="ARBA00022475"/>
    </source>
</evidence>
<evidence type="ECO:0000256" key="6">
    <source>
        <dbReference type="ARBA" id="ARBA00022692"/>
    </source>
</evidence>
<dbReference type="RefSeq" id="WP_029160394.1">
    <property type="nucleotide sequence ID" value="NZ_CP009933.1"/>
</dbReference>
<evidence type="ECO:0000256" key="8">
    <source>
        <dbReference type="ARBA" id="ARBA00023136"/>
    </source>
</evidence>
<evidence type="ECO:0000256" key="3">
    <source>
        <dbReference type="ARBA" id="ARBA00022106"/>
    </source>
</evidence>
<feature type="transmembrane region" description="Helical" evidence="10">
    <location>
        <begin position="168"/>
        <end position="190"/>
    </location>
</feature>
<evidence type="ECO:0000256" key="1">
    <source>
        <dbReference type="ARBA" id="ARBA00004651"/>
    </source>
</evidence>
<comment type="similarity">
    <text evidence="2">Belongs to the multi antimicrobial extrusion (MATE) (TC 2.A.66.1) family. MepA subfamily.</text>
</comment>
<dbReference type="CDD" id="cd13143">
    <property type="entry name" value="MATE_MepA_like"/>
    <property type="match status" value="1"/>
</dbReference>
<keyword evidence="4" id="KW-0813">Transport</keyword>
<feature type="transmembrane region" description="Helical" evidence="10">
    <location>
        <begin position="319"/>
        <end position="337"/>
    </location>
</feature>
<dbReference type="GO" id="GO:0015297">
    <property type="term" value="F:antiporter activity"/>
    <property type="evidence" value="ECO:0007669"/>
    <property type="project" value="InterPro"/>
</dbReference>
<protein>
    <recommendedName>
        <fullName evidence="3">Multidrug export protein MepA</fullName>
    </recommendedName>
</protein>
<reference evidence="11 12" key="1">
    <citation type="journal article" date="2015" name="J. Biotechnol.">
        <title>Complete genome sequence of a malodorant-producing acetogen, Clostridium scatologenes ATCC 25775(T).</title>
        <authorList>
            <person name="Zhu Z."/>
            <person name="Guo T."/>
            <person name="Zheng H."/>
            <person name="Song T."/>
            <person name="Ouyang P."/>
            <person name="Xie J."/>
        </authorList>
    </citation>
    <scope>NUCLEOTIDE SEQUENCE [LARGE SCALE GENOMIC DNA]</scope>
    <source>
        <strain evidence="11 12">ATCC 25775</strain>
    </source>
</reference>
<evidence type="ECO:0000256" key="4">
    <source>
        <dbReference type="ARBA" id="ARBA00022448"/>
    </source>
</evidence>
<keyword evidence="12" id="KW-1185">Reference proteome</keyword>
<keyword evidence="9" id="KW-0046">Antibiotic resistance</keyword>
<feature type="transmembrane region" description="Helical" evidence="10">
    <location>
        <begin position="48"/>
        <end position="72"/>
    </location>
</feature>
<dbReference type="PIRSF" id="PIRSF006603">
    <property type="entry name" value="DinF"/>
    <property type="match status" value="1"/>
</dbReference>